<protein>
    <submittedName>
        <fullName evidence="1">Uncharacterized protein</fullName>
    </submittedName>
</protein>
<sequence length="74" mass="7998">MVAGMNRERRVVALEQRKKARGAVSIPMITAELDESSDAAVARYVAEHGPLPVVEDGDVNIIVMVPVALTRWAA</sequence>
<gene>
    <name evidence="1" type="ORF">HKX06_20800</name>
</gene>
<accession>A0A7Y2PDP5</accession>
<dbReference type="Proteomes" id="UP000550136">
    <property type="component" value="Unassembled WGS sequence"/>
</dbReference>
<proteinExistence type="predicted"/>
<organism evidence="1 2">
    <name type="scientific">Sphingomonas paucimobilis</name>
    <name type="common">Pseudomonas paucimobilis</name>
    <dbReference type="NCBI Taxonomy" id="13689"/>
    <lineage>
        <taxon>Bacteria</taxon>
        <taxon>Pseudomonadati</taxon>
        <taxon>Pseudomonadota</taxon>
        <taxon>Alphaproteobacteria</taxon>
        <taxon>Sphingomonadales</taxon>
        <taxon>Sphingomonadaceae</taxon>
        <taxon>Sphingomonas</taxon>
    </lineage>
</organism>
<dbReference type="EMBL" id="JABEOU010000064">
    <property type="protein sequence ID" value="NNG59784.1"/>
    <property type="molecule type" value="Genomic_DNA"/>
</dbReference>
<dbReference type="AlphaFoldDB" id="A0A7Y2PDP5"/>
<reference evidence="1 2" key="1">
    <citation type="submission" date="2020-05" db="EMBL/GenBank/DDBJ databases">
        <title>Draft Genome Sequences of Sphingomonas sp. Isolated from the International Space Station.</title>
        <authorList>
            <person name="Bijlani S."/>
            <person name="Singh N.K."/>
            <person name="Mason C.E."/>
            <person name="Wang C.C."/>
            <person name="Venkateswaran K."/>
        </authorList>
    </citation>
    <scope>NUCLEOTIDE SEQUENCE [LARGE SCALE GENOMIC DNA]</scope>
    <source>
        <strain evidence="1 2">FKI-L5-BR-P1</strain>
    </source>
</reference>
<comment type="caution">
    <text evidence="1">The sequence shown here is derived from an EMBL/GenBank/DDBJ whole genome shotgun (WGS) entry which is preliminary data.</text>
</comment>
<evidence type="ECO:0000313" key="1">
    <source>
        <dbReference type="EMBL" id="NNG59784.1"/>
    </source>
</evidence>
<evidence type="ECO:0000313" key="2">
    <source>
        <dbReference type="Proteomes" id="UP000550136"/>
    </source>
</evidence>
<dbReference type="RefSeq" id="WP_170171018.1">
    <property type="nucleotide sequence ID" value="NZ_JABEOU010000064.1"/>
</dbReference>
<name>A0A7Y2PDP5_SPHPI</name>